<dbReference type="InterPro" id="IPR011527">
    <property type="entry name" value="ABC1_TM_dom"/>
</dbReference>
<evidence type="ECO:0000256" key="6">
    <source>
        <dbReference type="ARBA" id="ARBA00023136"/>
    </source>
</evidence>
<keyword evidence="9" id="KW-1185">Reference proteome</keyword>
<feature type="transmembrane region" description="Helical" evidence="7">
    <location>
        <begin position="65"/>
        <end position="84"/>
    </location>
</feature>
<dbReference type="InterPro" id="IPR050173">
    <property type="entry name" value="ABC_transporter_C-like"/>
</dbReference>
<name>A0A914YJS1_9BILA</name>
<keyword evidence="4" id="KW-0067">ATP-binding</keyword>
<evidence type="ECO:0000256" key="4">
    <source>
        <dbReference type="ARBA" id="ARBA00022840"/>
    </source>
</evidence>
<keyword evidence="3" id="KW-0547">Nucleotide-binding</keyword>
<evidence type="ECO:0000256" key="5">
    <source>
        <dbReference type="ARBA" id="ARBA00022989"/>
    </source>
</evidence>
<dbReference type="GO" id="GO:0140359">
    <property type="term" value="F:ABC-type transporter activity"/>
    <property type="evidence" value="ECO:0007669"/>
    <property type="project" value="InterPro"/>
</dbReference>
<keyword evidence="1" id="KW-0813">Transport</keyword>
<evidence type="ECO:0000313" key="10">
    <source>
        <dbReference type="WBParaSite" id="PSU_v2.g19110.t1"/>
    </source>
</evidence>
<evidence type="ECO:0000256" key="2">
    <source>
        <dbReference type="ARBA" id="ARBA00022692"/>
    </source>
</evidence>
<evidence type="ECO:0000256" key="3">
    <source>
        <dbReference type="ARBA" id="ARBA00022741"/>
    </source>
</evidence>
<evidence type="ECO:0000256" key="1">
    <source>
        <dbReference type="ARBA" id="ARBA00022448"/>
    </source>
</evidence>
<keyword evidence="2 7" id="KW-0812">Transmembrane</keyword>
<evidence type="ECO:0000313" key="9">
    <source>
        <dbReference type="Proteomes" id="UP000887577"/>
    </source>
</evidence>
<dbReference type="GO" id="GO:0005524">
    <property type="term" value="F:ATP binding"/>
    <property type="evidence" value="ECO:0007669"/>
    <property type="project" value="UniProtKB-KW"/>
</dbReference>
<feature type="transmembrane region" description="Helical" evidence="7">
    <location>
        <begin position="111"/>
        <end position="128"/>
    </location>
</feature>
<keyword evidence="6 7" id="KW-0472">Membrane</keyword>
<dbReference type="AlphaFoldDB" id="A0A914YJS1"/>
<dbReference type="Pfam" id="PF00664">
    <property type="entry name" value="ABC_membrane"/>
    <property type="match status" value="1"/>
</dbReference>
<dbReference type="PANTHER" id="PTHR24223:SF434">
    <property type="entry name" value="MULTIDRUG RESISTANCE PROTEIN MRP-7"/>
    <property type="match status" value="1"/>
</dbReference>
<dbReference type="PANTHER" id="PTHR24223">
    <property type="entry name" value="ATP-BINDING CASSETTE SUB-FAMILY C"/>
    <property type="match status" value="1"/>
</dbReference>
<dbReference type="WBParaSite" id="PSU_v2.g19110.t1">
    <property type="protein sequence ID" value="PSU_v2.g19110.t1"/>
    <property type="gene ID" value="PSU_v2.g19110"/>
</dbReference>
<evidence type="ECO:0000259" key="8">
    <source>
        <dbReference type="PROSITE" id="PS50929"/>
    </source>
</evidence>
<dbReference type="Gene3D" id="1.20.1560.10">
    <property type="entry name" value="ABC transporter type 1, transmembrane domain"/>
    <property type="match status" value="1"/>
</dbReference>
<evidence type="ECO:0000256" key="7">
    <source>
        <dbReference type="SAM" id="Phobius"/>
    </source>
</evidence>
<proteinExistence type="predicted"/>
<dbReference type="Proteomes" id="UP000887577">
    <property type="component" value="Unplaced"/>
</dbReference>
<sequence>MRRWMITQMKLKDERAKMCNEVLNGIKVIKLYAWEIPMMDLIENIRKRELSCIFKSSIVRISVDIFNWCTPFLVALFAFMTYTMTDPENHKLTPAIAFVSLTLFNQLRSPMTMLGLLINITIEVRYFINF</sequence>
<accession>A0A914YJS1</accession>
<dbReference type="InterPro" id="IPR036640">
    <property type="entry name" value="ABC1_TM_sf"/>
</dbReference>
<feature type="domain" description="ABC transmembrane type-1" evidence="8">
    <location>
        <begin position="1"/>
        <end position="123"/>
    </location>
</feature>
<dbReference type="SUPFAM" id="SSF90123">
    <property type="entry name" value="ABC transporter transmembrane region"/>
    <property type="match status" value="1"/>
</dbReference>
<dbReference type="GO" id="GO:0016020">
    <property type="term" value="C:membrane"/>
    <property type="evidence" value="ECO:0007669"/>
    <property type="project" value="InterPro"/>
</dbReference>
<protein>
    <submittedName>
        <fullName evidence="10">ABC transmembrane type-1 domain-containing protein</fullName>
    </submittedName>
</protein>
<reference evidence="10" key="1">
    <citation type="submission" date="2022-11" db="UniProtKB">
        <authorList>
            <consortium name="WormBaseParasite"/>
        </authorList>
    </citation>
    <scope>IDENTIFICATION</scope>
</reference>
<organism evidence="9 10">
    <name type="scientific">Panagrolaimus superbus</name>
    <dbReference type="NCBI Taxonomy" id="310955"/>
    <lineage>
        <taxon>Eukaryota</taxon>
        <taxon>Metazoa</taxon>
        <taxon>Ecdysozoa</taxon>
        <taxon>Nematoda</taxon>
        <taxon>Chromadorea</taxon>
        <taxon>Rhabditida</taxon>
        <taxon>Tylenchina</taxon>
        <taxon>Panagrolaimomorpha</taxon>
        <taxon>Panagrolaimoidea</taxon>
        <taxon>Panagrolaimidae</taxon>
        <taxon>Panagrolaimus</taxon>
    </lineage>
</organism>
<dbReference type="PROSITE" id="PS50929">
    <property type="entry name" value="ABC_TM1F"/>
    <property type="match status" value="1"/>
</dbReference>
<keyword evidence="5 7" id="KW-1133">Transmembrane helix</keyword>